<dbReference type="EMBL" id="SUPK01000002">
    <property type="protein sequence ID" value="TJY43073.1"/>
    <property type="molecule type" value="Genomic_DNA"/>
</dbReference>
<protein>
    <submittedName>
        <fullName evidence="2">Uncharacterized protein</fullName>
    </submittedName>
</protein>
<organism evidence="2 3">
    <name type="scientific">Cohnella pontilimi</name>
    <dbReference type="NCBI Taxonomy" id="2564100"/>
    <lineage>
        <taxon>Bacteria</taxon>
        <taxon>Bacillati</taxon>
        <taxon>Bacillota</taxon>
        <taxon>Bacilli</taxon>
        <taxon>Bacillales</taxon>
        <taxon>Paenibacillaceae</taxon>
        <taxon>Cohnella</taxon>
    </lineage>
</organism>
<reference evidence="2 3" key="1">
    <citation type="submission" date="2019-04" db="EMBL/GenBank/DDBJ databases">
        <title>Cohnella sp. nov., isolated from soil.</title>
        <authorList>
            <person name="Kim W."/>
        </authorList>
    </citation>
    <scope>NUCLEOTIDE SEQUENCE [LARGE SCALE GENOMIC DNA]</scope>
    <source>
        <strain evidence="2 3">CAU 1483</strain>
    </source>
</reference>
<accession>A0A4U0FDS5</accession>
<evidence type="ECO:0000313" key="3">
    <source>
        <dbReference type="Proteomes" id="UP000309673"/>
    </source>
</evidence>
<evidence type="ECO:0000256" key="1">
    <source>
        <dbReference type="SAM" id="Phobius"/>
    </source>
</evidence>
<keyword evidence="3" id="KW-1185">Reference proteome</keyword>
<feature type="transmembrane region" description="Helical" evidence="1">
    <location>
        <begin position="248"/>
        <end position="267"/>
    </location>
</feature>
<keyword evidence="1" id="KW-0812">Transmembrane</keyword>
<comment type="caution">
    <text evidence="2">The sequence shown here is derived from an EMBL/GenBank/DDBJ whole genome shotgun (WGS) entry which is preliminary data.</text>
</comment>
<dbReference type="Proteomes" id="UP000309673">
    <property type="component" value="Unassembled WGS sequence"/>
</dbReference>
<gene>
    <name evidence="2" type="ORF">E5161_04030</name>
</gene>
<keyword evidence="1" id="KW-0472">Membrane</keyword>
<dbReference type="AlphaFoldDB" id="A0A4U0FDS5"/>
<proteinExistence type="predicted"/>
<name>A0A4U0FDS5_9BACL</name>
<dbReference type="RefSeq" id="WP_136776438.1">
    <property type="nucleotide sequence ID" value="NZ_SUPK01000002.1"/>
</dbReference>
<evidence type="ECO:0000313" key="2">
    <source>
        <dbReference type="EMBL" id="TJY43073.1"/>
    </source>
</evidence>
<sequence>MKRLYYSSRNKKKTIDVFQMYLQLQSLFAYFRNKDFFVERLNITSEFFPDEVNHKAMFEIKFMPFPITKWDEHEVTEENIFDTIEFLYIHVSKPGEKGWFTSDSGYNYLDYVGYDEEAGKEEFRDAVNLIINDYGQGFELTHFGEILAKGKHGLEEILEADVPEYDLSNIDEKVKNAIKKWKNRHLSLSERKQAVIELADVFEWLKKTEKLSEALDSKDERVLFEIANNFSLRHHNPNQKQNYDTNIWYSWMFHFYLATYHAVIRTLKKKNLV</sequence>
<dbReference type="OrthoDB" id="8479006at2"/>
<keyword evidence="1" id="KW-1133">Transmembrane helix</keyword>